<feature type="region of interest" description="Disordered" evidence="1">
    <location>
        <begin position="113"/>
        <end position="135"/>
    </location>
</feature>
<organism evidence="2 3">
    <name type="scientific">Tulasnella calospora MUT 4182</name>
    <dbReference type="NCBI Taxonomy" id="1051891"/>
    <lineage>
        <taxon>Eukaryota</taxon>
        <taxon>Fungi</taxon>
        <taxon>Dikarya</taxon>
        <taxon>Basidiomycota</taxon>
        <taxon>Agaricomycotina</taxon>
        <taxon>Agaricomycetes</taxon>
        <taxon>Cantharellales</taxon>
        <taxon>Tulasnellaceae</taxon>
        <taxon>Tulasnella</taxon>
    </lineage>
</organism>
<dbReference type="HOGENOM" id="CLU_1887267_0_0_1"/>
<dbReference type="Proteomes" id="UP000054248">
    <property type="component" value="Unassembled WGS sequence"/>
</dbReference>
<evidence type="ECO:0000313" key="2">
    <source>
        <dbReference type="EMBL" id="KIO25129.1"/>
    </source>
</evidence>
<name>A0A0C3QHC4_9AGAM</name>
<dbReference type="AlphaFoldDB" id="A0A0C3QHC4"/>
<proteinExistence type="predicted"/>
<evidence type="ECO:0000256" key="1">
    <source>
        <dbReference type="SAM" id="MobiDB-lite"/>
    </source>
</evidence>
<evidence type="ECO:0000313" key="3">
    <source>
        <dbReference type="Proteomes" id="UP000054248"/>
    </source>
</evidence>
<dbReference type="EMBL" id="KN823048">
    <property type="protein sequence ID" value="KIO25129.1"/>
    <property type="molecule type" value="Genomic_DNA"/>
</dbReference>
<sequence>MLLQSGLFSLLQDILQEPFLMEGDSFCRSTCRTKADACICFTRCLEQMKAKDTKTLPGTMGKTLGNLARNEDLPLNLREVAMNGLHALTDNVVPSIVQLQNVPPRPDCIVTSYMNSTPTSPRPNSTFTGSDHASD</sequence>
<keyword evidence="3" id="KW-1185">Reference proteome</keyword>
<reference evidence="2 3" key="1">
    <citation type="submission" date="2014-04" db="EMBL/GenBank/DDBJ databases">
        <authorList>
            <consortium name="DOE Joint Genome Institute"/>
            <person name="Kuo A."/>
            <person name="Girlanda M."/>
            <person name="Perotto S."/>
            <person name="Kohler A."/>
            <person name="Nagy L.G."/>
            <person name="Floudas D."/>
            <person name="Copeland A."/>
            <person name="Barry K.W."/>
            <person name="Cichocki N."/>
            <person name="Veneault-Fourrey C."/>
            <person name="LaButti K."/>
            <person name="Lindquist E.A."/>
            <person name="Lipzen A."/>
            <person name="Lundell T."/>
            <person name="Morin E."/>
            <person name="Murat C."/>
            <person name="Sun H."/>
            <person name="Tunlid A."/>
            <person name="Henrissat B."/>
            <person name="Grigoriev I.V."/>
            <person name="Hibbett D.S."/>
            <person name="Martin F."/>
            <person name="Nordberg H.P."/>
            <person name="Cantor M.N."/>
            <person name="Hua S.X."/>
        </authorList>
    </citation>
    <scope>NUCLEOTIDE SEQUENCE [LARGE SCALE GENOMIC DNA]</scope>
    <source>
        <strain evidence="2 3">MUT 4182</strain>
    </source>
</reference>
<reference evidence="3" key="2">
    <citation type="submission" date="2015-01" db="EMBL/GenBank/DDBJ databases">
        <title>Evolutionary Origins and Diversification of the Mycorrhizal Mutualists.</title>
        <authorList>
            <consortium name="DOE Joint Genome Institute"/>
            <consortium name="Mycorrhizal Genomics Consortium"/>
            <person name="Kohler A."/>
            <person name="Kuo A."/>
            <person name="Nagy L.G."/>
            <person name="Floudas D."/>
            <person name="Copeland A."/>
            <person name="Barry K.W."/>
            <person name="Cichocki N."/>
            <person name="Veneault-Fourrey C."/>
            <person name="LaButti K."/>
            <person name="Lindquist E.A."/>
            <person name="Lipzen A."/>
            <person name="Lundell T."/>
            <person name="Morin E."/>
            <person name="Murat C."/>
            <person name="Riley R."/>
            <person name="Ohm R."/>
            <person name="Sun H."/>
            <person name="Tunlid A."/>
            <person name="Henrissat B."/>
            <person name="Grigoriev I.V."/>
            <person name="Hibbett D.S."/>
            <person name="Martin F."/>
        </authorList>
    </citation>
    <scope>NUCLEOTIDE SEQUENCE [LARGE SCALE GENOMIC DNA]</scope>
    <source>
        <strain evidence="3">MUT 4182</strain>
    </source>
</reference>
<protein>
    <submittedName>
        <fullName evidence="2">Uncharacterized protein</fullName>
    </submittedName>
</protein>
<gene>
    <name evidence="2" type="ORF">M407DRAFT_94338</name>
</gene>
<accession>A0A0C3QHC4</accession>